<dbReference type="EnsemblPlants" id="LPERR11G17040.1">
    <property type="protein sequence ID" value="LPERR11G17040.1"/>
    <property type="gene ID" value="LPERR11G17040"/>
</dbReference>
<comment type="subcellular location">
    <subcellularLocation>
        <location evidence="1">Nucleus</location>
    </subcellularLocation>
</comment>
<feature type="domain" description="Zinc finger PHD-type" evidence="9">
    <location>
        <begin position="237"/>
        <end position="297"/>
    </location>
</feature>
<keyword evidence="2" id="KW-0479">Metal-binding</keyword>
<evidence type="ECO:0000256" key="8">
    <source>
        <dbReference type="SAM" id="MobiDB-lite"/>
    </source>
</evidence>
<dbReference type="GO" id="GO:0005634">
    <property type="term" value="C:nucleus"/>
    <property type="evidence" value="ECO:0007669"/>
    <property type="project" value="UniProtKB-SubCell"/>
</dbReference>
<keyword evidence="11" id="KW-1185">Reference proteome</keyword>
<organism evidence="10 11">
    <name type="scientific">Leersia perrieri</name>
    <dbReference type="NCBI Taxonomy" id="77586"/>
    <lineage>
        <taxon>Eukaryota</taxon>
        <taxon>Viridiplantae</taxon>
        <taxon>Streptophyta</taxon>
        <taxon>Embryophyta</taxon>
        <taxon>Tracheophyta</taxon>
        <taxon>Spermatophyta</taxon>
        <taxon>Magnoliopsida</taxon>
        <taxon>Liliopsida</taxon>
        <taxon>Poales</taxon>
        <taxon>Poaceae</taxon>
        <taxon>BOP clade</taxon>
        <taxon>Oryzoideae</taxon>
        <taxon>Oryzeae</taxon>
        <taxon>Oryzinae</taxon>
        <taxon>Leersia</taxon>
    </lineage>
</organism>
<dbReference type="Proteomes" id="UP000032180">
    <property type="component" value="Chromosome 11"/>
</dbReference>
<dbReference type="GO" id="GO:0010468">
    <property type="term" value="P:regulation of gene expression"/>
    <property type="evidence" value="ECO:0007669"/>
    <property type="project" value="TreeGrafter"/>
</dbReference>
<dbReference type="InterPro" id="IPR032881">
    <property type="entry name" value="Oberon-like_PHD"/>
</dbReference>
<dbReference type="AlphaFoldDB" id="A0A0D9XUH6"/>
<evidence type="ECO:0000256" key="1">
    <source>
        <dbReference type="ARBA" id="ARBA00004123"/>
    </source>
</evidence>
<feature type="compositionally biased region" description="Basic and acidic residues" evidence="8">
    <location>
        <begin position="57"/>
        <end position="77"/>
    </location>
</feature>
<dbReference type="SMART" id="SM00249">
    <property type="entry name" value="PHD"/>
    <property type="match status" value="1"/>
</dbReference>
<evidence type="ECO:0000256" key="4">
    <source>
        <dbReference type="ARBA" id="ARBA00022833"/>
    </source>
</evidence>
<evidence type="ECO:0000256" key="6">
    <source>
        <dbReference type="ARBA" id="ARBA00023242"/>
    </source>
</evidence>
<protein>
    <recommendedName>
        <fullName evidence="9">Zinc finger PHD-type domain-containing protein</fullName>
    </recommendedName>
</protein>
<dbReference type="Pfam" id="PF07227">
    <property type="entry name" value="PHD_Oberon"/>
    <property type="match status" value="1"/>
</dbReference>
<dbReference type="Gramene" id="LPERR11G17040.1">
    <property type="protein sequence ID" value="LPERR11G17040.1"/>
    <property type="gene ID" value="LPERR11G17040"/>
</dbReference>
<dbReference type="GO" id="GO:0010071">
    <property type="term" value="P:root meristem specification"/>
    <property type="evidence" value="ECO:0007669"/>
    <property type="project" value="TreeGrafter"/>
</dbReference>
<dbReference type="InterPro" id="IPR001965">
    <property type="entry name" value="Znf_PHD"/>
</dbReference>
<reference evidence="10" key="3">
    <citation type="submission" date="2015-04" db="UniProtKB">
        <authorList>
            <consortium name="EnsemblPlants"/>
        </authorList>
    </citation>
    <scope>IDENTIFICATION</scope>
</reference>
<dbReference type="PRINTS" id="PR01544">
    <property type="entry name" value="ARATH130DUF"/>
</dbReference>
<feature type="region of interest" description="Disordered" evidence="8">
    <location>
        <begin position="1"/>
        <end position="27"/>
    </location>
</feature>
<evidence type="ECO:0000313" key="11">
    <source>
        <dbReference type="Proteomes" id="UP000032180"/>
    </source>
</evidence>
<name>A0A0D9XUH6_9ORYZ</name>
<dbReference type="STRING" id="77586.A0A0D9XUH6"/>
<dbReference type="HOGENOM" id="CLU_006737_2_0_1"/>
<keyword evidence="6" id="KW-0539">Nucleus</keyword>
<evidence type="ECO:0000259" key="9">
    <source>
        <dbReference type="SMART" id="SM00249"/>
    </source>
</evidence>
<dbReference type="InterPro" id="IPR004082">
    <property type="entry name" value="OBERON"/>
</dbReference>
<proteinExistence type="predicted"/>
<reference evidence="10 11" key="1">
    <citation type="submission" date="2012-08" db="EMBL/GenBank/DDBJ databases">
        <title>Oryza genome evolution.</title>
        <authorList>
            <person name="Wing R.A."/>
        </authorList>
    </citation>
    <scope>NUCLEOTIDE SEQUENCE</scope>
</reference>
<dbReference type="eggNOG" id="ENOG502QSQF">
    <property type="taxonomic scope" value="Eukaryota"/>
</dbReference>
<keyword evidence="3" id="KW-0863">Zinc-finger</keyword>
<dbReference type="GO" id="GO:0010492">
    <property type="term" value="P:maintenance of shoot apical meristem identity"/>
    <property type="evidence" value="ECO:0007669"/>
    <property type="project" value="TreeGrafter"/>
</dbReference>
<keyword evidence="5 7" id="KW-0175">Coiled coil</keyword>
<dbReference type="Pfam" id="PF16312">
    <property type="entry name" value="Oberon_cc"/>
    <property type="match status" value="1"/>
</dbReference>
<sequence length="604" mass="67981">MASSSRPKFRYKNPQEMPHRSQNGHPTVLQTSLTLGNQLQARWLHSDSGMSASGKAVHMELSKSSDPAAERTTQDKEKEVITDYPSNVQQIYMAFQIPAELSVWDVVKGNVNHIANIMKAMQERPLALLKVRVRELVEEGDRKGNCEFQNLHKFIQDRSDLTHTMLLAAHHVQLEILVAIKTGVPAFLHENLTIPKSNLVEIFFYQRCRNISCGNPLPAEGCDCLWCSRRGFCNLCMCLICDKYDFNYNTCRWIGCAGCSHWTHAECAVREGKSRTALAAKNGTPYIQTLYSCMACQETSEMFGFVKDVVQKCGKFWDRDTLLSELECVHKMFSASIDPKGKKFFMKCAELIERLKTVPAEPMSPNILLQALEEKERLQKVKAAFRAWVQREHAEVQERKKAMSLAAAEKERVEQKTKTEAEISGKALAWYTQMQLMKENAKKLDERIIAEQLRSKQEVEEMERAVNMKAAEAEMFRVKAEEAKKEAEQLKTMAMAKKQIHTVAEKTYTDWYLKHRMEEAEAEKRFLFHSLRSYEESINQQLALSLAPPVATTSTPAPPPPSVMVSAAAAAAAAAGPSGSGGCGGGALLSRIMEVLNRMPPRAP</sequence>
<feature type="region of interest" description="Disordered" evidence="8">
    <location>
        <begin position="54"/>
        <end position="77"/>
    </location>
</feature>
<dbReference type="GO" id="GO:0008270">
    <property type="term" value="F:zinc ion binding"/>
    <property type="evidence" value="ECO:0007669"/>
    <property type="project" value="UniProtKB-KW"/>
</dbReference>
<evidence type="ECO:0000256" key="7">
    <source>
        <dbReference type="SAM" id="Coils"/>
    </source>
</evidence>
<evidence type="ECO:0000256" key="5">
    <source>
        <dbReference type="ARBA" id="ARBA00023054"/>
    </source>
</evidence>
<dbReference type="PANTHER" id="PTHR21736:SF37">
    <property type="entry name" value="PROTEIN OBERON 2"/>
    <property type="match status" value="1"/>
</dbReference>
<dbReference type="InterPro" id="IPR047578">
    <property type="entry name" value="OBE1-like_PHD"/>
</dbReference>
<feature type="coiled-coil region" evidence="7">
    <location>
        <begin position="468"/>
        <end position="537"/>
    </location>
</feature>
<dbReference type="InterPro" id="IPR032535">
    <property type="entry name" value="Oberon_CC"/>
</dbReference>
<dbReference type="PANTHER" id="PTHR21736">
    <property type="entry name" value="VERNALIZATION-INSENSITIVE PROTEIN 3"/>
    <property type="match status" value="1"/>
</dbReference>
<accession>A0A0D9XUH6</accession>
<reference evidence="11" key="2">
    <citation type="submission" date="2013-12" db="EMBL/GenBank/DDBJ databases">
        <authorList>
            <person name="Yu Y."/>
            <person name="Lee S."/>
            <person name="de Baynast K."/>
            <person name="Wissotski M."/>
            <person name="Liu L."/>
            <person name="Talag J."/>
            <person name="Goicoechea J."/>
            <person name="Angelova A."/>
            <person name="Jetty R."/>
            <person name="Kudrna D."/>
            <person name="Golser W."/>
            <person name="Rivera L."/>
            <person name="Zhang J."/>
            <person name="Wing R."/>
        </authorList>
    </citation>
    <scope>NUCLEOTIDE SEQUENCE</scope>
</reference>
<keyword evidence="4" id="KW-0862">Zinc</keyword>
<dbReference type="CDD" id="cd15612">
    <property type="entry name" value="PHD_OBE1_like"/>
    <property type="match status" value="1"/>
</dbReference>
<dbReference type="GO" id="GO:0010078">
    <property type="term" value="P:maintenance of root meristem identity"/>
    <property type="evidence" value="ECO:0007669"/>
    <property type="project" value="TreeGrafter"/>
</dbReference>
<evidence type="ECO:0000313" key="10">
    <source>
        <dbReference type="EnsemblPlants" id="LPERR11G17040.1"/>
    </source>
</evidence>
<evidence type="ECO:0000256" key="3">
    <source>
        <dbReference type="ARBA" id="ARBA00022771"/>
    </source>
</evidence>
<evidence type="ECO:0000256" key="2">
    <source>
        <dbReference type="ARBA" id="ARBA00022723"/>
    </source>
</evidence>